<sequence length="293" mass="32302">MIDAKAELGEGPCWDAERGRLLWVDIEGFNLHVFDPETGRNDTYHIGQYVSAVVPYQGDEVLVTLAEGFHRLNLANGELIKLVDPEQKKPRNRFNDGKCDPAGRFWAGTMSLDGVQGEGALYCLEPDGRLRMMLDGVSTSNGLGWSLDAATMYYIDTPTRRVDQFDYNLDKGNLAHRRPVIRLTEEMGYPDGMTMDAEGMLWIAEWGGGRVGRWNPSTGQLMSVIELPADQVTSCCFGGAELDELYITTARSGLSAERLEETPLAGALFRVKPGVKGLLSTPYGYAPGTDLQK</sequence>
<keyword evidence="17" id="KW-1185">Reference proteome</keyword>
<comment type="cofactor">
    <cofactor evidence="5">
        <name>Zn(2+)</name>
        <dbReference type="ChEBI" id="CHEBI:29105"/>
    </cofactor>
</comment>
<dbReference type="GO" id="GO:0016787">
    <property type="term" value="F:hydrolase activity"/>
    <property type="evidence" value="ECO:0007669"/>
    <property type="project" value="UniProtKB-KW"/>
</dbReference>
<evidence type="ECO:0000313" key="17">
    <source>
        <dbReference type="Proteomes" id="UP001240171"/>
    </source>
</evidence>
<keyword evidence="13" id="KW-0106">Calcium</keyword>
<dbReference type="EC" id="3.1.1.17" evidence="8"/>
<dbReference type="InterPro" id="IPR008367">
    <property type="entry name" value="Regucalcin"/>
</dbReference>
<dbReference type="PANTHER" id="PTHR10907:SF47">
    <property type="entry name" value="REGUCALCIN"/>
    <property type="match status" value="1"/>
</dbReference>
<evidence type="ECO:0000256" key="2">
    <source>
        <dbReference type="ARBA" id="ARBA00001913"/>
    </source>
</evidence>
<dbReference type="SUPFAM" id="SSF63829">
    <property type="entry name" value="Calcium-dependent phosphotriesterase"/>
    <property type="match status" value="1"/>
</dbReference>
<gene>
    <name evidence="16" type="ORF">Q5741_05615</name>
</gene>
<comment type="cofactor">
    <cofactor evidence="4">
        <name>Mg(2+)</name>
        <dbReference type="ChEBI" id="CHEBI:18420"/>
    </cofactor>
</comment>
<dbReference type="PRINTS" id="PR01791">
    <property type="entry name" value="REGUCALCIN"/>
</dbReference>
<dbReference type="PANTHER" id="PTHR10907">
    <property type="entry name" value="REGUCALCIN"/>
    <property type="match status" value="1"/>
</dbReference>
<dbReference type="PRINTS" id="PR01790">
    <property type="entry name" value="SMP30FAMILY"/>
</dbReference>
<evidence type="ECO:0000256" key="9">
    <source>
        <dbReference type="ARBA" id="ARBA00016808"/>
    </source>
</evidence>
<dbReference type="InterPro" id="IPR005511">
    <property type="entry name" value="SMP-30"/>
</dbReference>
<comment type="similarity">
    <text evidence="7">Belongs to the SMP-30/CGR1 family.</text>
</comment>
<accession>A0ABT9C9G6</accession>
<dbReference type="EMBL" id="JAUQTB010000002">
    <property type="protein sequence ID" value="MDO7905894.1"/>
    <property type="molecule type" value="Genomic_DNA"/>
</dbReference>
<feature type="domain" description="SMP-30/Gluconolactonase/LRE-like region" evidence="15">
    <location>
        <begin position="8"/>
        <end position="251"/>
    </location>
</feature>
<dbReference type="InterPro" id="IPR013658">
    <property type="entry name" value="SGL"/>
</dbReference>
<evidence type="ECO:0000313" key="16">
    <source>
        <dbReference type="EMBL" id="MDO7905894.1"/>
    </source>
</evidence>
<evidence type="ECO:0000256" key="1">
    <source>
        <dbReference type="ARBA" id="ARBA00001589"/>
    </source>
</evidence>
<evidence type="ECO:0000256" key="10">
    <source>
        <dbReference type="ARBA" id="ARBA00022490"/>
    </source>
</evidence>
<evidence type="ECO:0000256" key="5">
    <source>
        <dbReference type="ARBA" id="ARBA00001947"/>
    </source>
</evidence>
<evidence type="ECO:0000256" key="8">
    <source>
        <dbReference type="ARBA" id="ARBA00013227"/>
    </source>
</evidence>
<protein>
    <recommendedName>
        <fullName evidence="9">Regucalcin</fullName>
        <ecNumber evidence="8">3.1.1.17</ecNumber>
    </recommendedName>
    <alternativeName>
        <fullName evidence="14">Gluconolactonase</fullName>
    </alternativeName>
</protein>
<dbReference type="InterPro" id="IPR011042">
    <property type="entry name" value="6-blade_b-propeller_TolB-like"/>
</dbReference>
<proteinExistence type="inferred from homology"/>
<evidence type="ECO:0000259" key="15">
    <source>
        <dbReference type="Pfam" id="PF08450"/>
    </source>
</evidence>
<evidence type="ECO:0000256" key="4">
    <source>
        <dbReference type="ARBA" id="ARBA00001946"/>
    </source>
</evidence>
<evidence type="ECO:0000256" key="11">
    <source>
        <dbReference type="ARBA" id="ARBA00022723"/>
    </source>
</evidence>
<comment type="cofactor">
    <cofactor evidence="3">
        <name>Mn(2+)</name>
        <dbReference type="ChEBI" id="CHEBI:29035"/>
    </cofactor>
</comment>
<evidence type="ECO:0000256" key="13">
    <source>
        <dbReference type="ARBA" id="ARBA00022837"/>
    </source>
</evidence>
<reference evidence="16 17" key="1">
    <citation type="submission" date="2023-07" db="EMBL/GenBank/DDBJ databases">
        <title>Paenibacillus sp. JX-17 nov. isolated from soil.</title>
        <authorList>
            <person name="Wan Y."/>
            <person name="Liu B."/>
        </authorList>
    </citation>
    <scope>NUCLEOTIDE SEQUENCE [LARGE SCALE GENOMIC DNA]</scope>
    <source>
        <strain evidence="16 17">JX-17</strain>
    </source>
</reference>
<comment type="catalytic activity">
    <reaction evidence="1">
        <text>D-glucono-1,5-lactone + H2O = D-gluconate + H(+)</text>
        <dbReference type="Rhea" id="RHEA:10440"/>
        <dbReference type="ChEBI" id="CHEBI:15377"/>
        <dbReference type="ChEBI" id="CHEBI:15378"/>
        <dbReference type="ChEBI" id="CHEBI:16217"/>
        <dbReference type="ChEBI" id="CHEBI:18391"/>
        <dbReference type="EC" id="3.1.1.17"/>
    </reaction>
</comment>
<dbReference type="Gene3D" id="2.120.10.30">
    <property type="entry name" value="TolB, C-terminal domain"/>
    <property type="match status" value="1"/>
</dbReference>
<dbReference type="Pfam" id="PF08450">
    <property type="entry name" value="SGL"/>
    <property type="match status" value="1"/>
</dbReference>
<evidence type="ECO:0000256" key="3">
    <source>
        <dbReference type="ARBA" id="ARBA00001936"/>
    </source>
</evidence>
<keyword evidence="10" id="KW-0963">Cytoplasm</keyword>
<evidence type="ECO:0000256" key="7">
    <source>
        <dbReference type="ARBA" id="ARBA00008853"/>
    </source>
</evidence>
<evidence type="ECO:0000256" key="14">
    <source>
        <dbReference type="ARBA" id="ARBA00032464"/>
    </source>
</evidence>
<comment type="cofactor">
    <cofactor evidence="2">
        <name>Ca(2+)</name>
        <dbReference type="ChEBI" id="CHEBI:29108"/>
    </cofactor>
</comment>
<organism evidence="16 17">
    <name type="scientific">Paenibacillus lacisoli</name>
    <dbReference type="NCBI Taxonomy" id="3064525"/>
    <lineage>
        <taxon>Bacteria</taxon>
        <taxon>Bacillati</taxon>
        <taxon>Bacillota</taxon>
        <taxon>Bacilli</taxon>
        <taxon>Bacillales</taxon>
        <taxon>Paenibacillaceae</taxon>
        <taxon>Paenibacillus</taxon>
    </lineage>
</organism>
<comment type="caution">
    <text evidence="16">The sequence shown here is derived from an EMBL/GenBank/DDBJ whole genome shotgun (WGS) entry which is preliminary data.</text>
</comment>
<evidence type="ECO:0000256" key="6">
    <source>
        <dbReference type="ARBA" id="ARBA00004496"/>
    </source>
</evidence>
<comment type="subcellular location">
    <subcellularLocation>
        <location evidence="6">Cytoplasm</location>
    </subcellularLocation>
</comment>
<dbReference type="Proteomes" id="UP001240171">
    <property type="component" value="Unassembled WGS sequence"/>
</dbReference>
<keyword evidence="12 16" id="KW-0378">Hydrolase</keyword>
<name>A0ABT9C9G6_9BACL</name>
<evidence type="ECO:0000256" key="12">
    <source>
        <dbReference type="ARBA" id="ARBA00022801"/>
    </source>
</evidence>
<keyword evidence="11" id="KW-0479">Metal-binding</keyword>